<evidence type="ECO:0000256" key="2">
    <source>
        <dbReference type="ARBA" id="ARBA00023163"/>
    </source>
</evidence>
<evidence type="ECO:0000313" key="4">
    <source>
        <dbReference type="EMBL" id="JAP94655.1"/>
    </source>
</evidence>
<dbReference type="PANTHER" id="PTHR12780">
    <property type="entry name" value="RNA POLYMERASE III DNA DIRECTED , 39KD SUBUNIT-RELATED"/>
    <property type="match status" value="1"/>
</dbReference>
<reference evidence="4" key="1">
    <citation type="submission" date="2015-07" db="EMBL/GenBank/DDBJ databases">
        <title>Adaptation to a free-living lifestyle via gene acquisitions in the diplomonad Trepomonas sp. PC1.</title>
        <authorList>
            <person name="Xu F."/>
            <person name="Jerlstrom-Hultqvist J."/>
            <person name="Kolisko M."/>
            <person name="Simpson A.G.B."/>
            <person name="Roger A.J."/>
            <person name="Svard S.G."/>
            <person name="Andersson J.O."/>
        </authorList>
    </citation>
    <scope>NUCLEOTIDE SEQUENCE</scope>
    <source>
        <strain evidence="4">PC1</strain>
    </source>
</reference>
<name>A0A146KG93_9EUKA</name>
<dbReference type="EMBL" id="GDID01001951">
    <property type="protein sequence ID" value="JAP94655.1"/>
    <property type="molecule type" value="Transcribed_RNA"/>
</dbReference>
<feature type="non-terminal residue" evidence="4">
    <location>
        <position position="236"/>
    </location>
</feature>
<keyword evidence="2" id="KW-0804">Transcription</keyword>
<dbReference type="GO" id="GO:0005666">
    <property type="term" value="C:RNA polymerase III complex"/>
    <property type="evidence" value="ECO:0007669"/>
    <property type="project" value="InterPro"/>
</dbReference>
<dbReference type="InterPro" id="IPR016049">
    <property type="entry name" value="RNA_pol_Rpc34-like"/>
</dbReference>
<feature type="non-terminal residue" evidence="4">
    <location>
        <position position="1"/>
    </location>
</feature>
<evidence type="ECO:0000256" key="3">
    <source>
        <dbReference type="ARBA" id="ARBA00023242"/>
    </source>
</evidence>
<dbReference type="InterPro" id="IPR007832">
    <property type="entry name" value="RNA_pol_Rpc34"/>
</dbReference>
<dbReference type="Pfam" id="PF05158">
    <property type="entry name" value="RNA_pol_Rpc34"/>
    <property type="match status" value="1"/>
</dbReference>
<dbReference type="GO" id="GO:0006383">
    <property type="term" value="P:transcription by RNA polymerase III"/>
    <property type="evidence" value="ECO:0007669"/>
    <property type="project" value="InterPro"/>
</dbReference>
<proteinExistence type="predicted"/>
<dbReference type="AlphaFoldDB" id="A0A146KG93"/>
<accession>A0A146KG93</accession>
<gene>
    <name evidence="4" type="ORF">TPC1_12616</name>
</gene>
<sequence length="236" mass="27604">VYFCDLPFYTPFEMNVEQINKILTVNYSQLDKIETRKTYEFIVQSKQKGCSQQEIYNFMQQYGNNTVATDKILRDLVNKQFIVQQIQNQKKLFYMTQLKPQDLNQPAWYQNGQFDESYANSLLQAVKHTIAQSRTLITQDDIVNIIKNKAALKQKISDKDIKQLIQCLVYDNIVNEVQNLQGEKCYTIQQQQIQGANYQSQYLKTVPCGRCQLLHQCEVGGGIEPKTCLYIQEWLK</sequence>
<organism evidence="4">
    <name type="scientific">Trepomonas sp. PC1</name>
    <dbReference type="NCBI Taxonomy" id="1076344"/>
    <lineage>
        <taxon>Eukaryota</taxon>
        <taxon>Metamonada</taxon>
        <taxon>Diplomonadida</taxon>
        <taxon>Hexamitidae</taxon>
        <taxon>Hexamitinae</taxon>
        <taxon>Trepomonas</taxon>
    </lineage>
</organism>
<protein>
    <submittedName>
        <fullName evidence="4">RNA polymerase Rpc34 subunit-containing protein</fullName>
    </submittedName>
</protein>
<keyword evidence="3" id="KW-0539">Nucleus</keyword>
<comment type="subcellular location">
    <subcellularLocation>
        <location evidence="1">Nucleus</location>
    </subcellularLocation>
</comment>
<evidence type="ECO:0000256" key="1">
    <source>
        <dbReference type="ARBA" id="ARBA00004123"/>
    </source>
</evidence>